<comment type="caution">
    <text evidence="7">The sequence shown here is derived from an EMBL/GenBank/DDBJ whole genome shotgun (WGS) entry which is preliminary data.</text>
</comment>
<gene>
    <name evidence="7" type="ORF">FYJ85_12490</name>
</gene>
<dbReference type="InterPro" id="IPR022147">
    <property type="entry name" value="GSIII_N"/>
</dbReference>
<evidence type="ECO:0000256" key="4">
    <source>
        <dbReference type="SAM" id="MobiDB-lite"/>
    </source>
</evidence>
<feature type="coiled-coil region" evidence="3">
    <location>
        <begin position="654"/>
        <end position="692"/>
    </location>
</feature>
<organism evidence="7 8">
    <name type="scientific">Victivallis lenta</name>
    <dbReference type="NCBI Taxonomy" id="2606640"/>
    <lineage>
        <taxon>Bacteria</taxon>
        <taxon>Pseudomonadati</taxon>
        <taxon>Lentisphaerota</taxon>
        <taxon>Lentisphaeria</taxon>
        <taxon>Victivallales</taxon>
        <taxon>Victivallaceae</taxon>
        <taxon>Victivallis</taxon>
    </lineage>
</organism>
<dbReference type="PROSITE" id="PS00181">
    <property type="entry name" value="GLNA_ATP"/>
    <property type="match status" value="1"/>
</dbReference>
<dbReference type="InterPro" id="IPR008146">
    <property type="entry name" value="Gln_synth_cat_dom"/>
</dbReference>
<dbReference type="RefSeq" id="WP_154418956.1">
    <property type="nucleotide sequence ID" value="NZ_VUNS01000013.1"/>
</dbReference>
<dbReference type="InterPro" id="IPR008147">
    <property type="entry name" value="Gln_synt_N"/>
</dbReference>
<evidence type="ECO:0000313" key="8">
    <source>
        <dbReference type="Proteomes" id="UP000435649"/>
    </source>
</evidence>
<evidence type="ECO:0000259" key="5">
    <source>
        <dbReference type="PROSITE" id="PS51986"/>
    </source>
</evidence>
<dbReference type="PROSITE" id="PS51987">
    <property type="entry name" value="GS_CATALYTIC"/>
    <property type="match status" value="1"/>
</dbReference>
<evidence type="ECO:0000256" key="3">
    <source>
        <dbReference type="SAM" id="Coils"/>
    </source>
</evidence>
<dbReference type="Pfam" id="PF18318">
    <property type="entry name" value="Gln-synt_C-ter"/>
    <property type="match status" value="1"/>
</dbReference>
<proteinExistence type="inferred from homology"/>
<keyword evidence="3" id="KW-0175">Coiled coil</keyword>
<dbReference type="EMBL" id="VUNS01000013">
    <property type="protein sequence ID" value="MST97855.1"/>
    <property type="molecule type" value="Genomic_DNA"/>
</dbReference>
<dbReference type="SMART" id="SM01230">
    <property type="entry name" value="Gln-synt_C"/>
    <property type="match status" value="1"/>
</dbReference>
<dbReference type="AlphaFoldDB" id="A0A844G4N2"/>
<dbReference type="InterPro" id="IPR014746">
    <property type="entry name" value="Gln_synth/guanido_kin_cat_dom"/>
</dbReference>
<accession>A0A844G4N2</accession>
<feature type="domain" description="GS catalytic" evidence="6">
    <location>
        <begin position="183"/>
        <end position="613"/>
    </location>
</feature>
<dbReference type="Gene3D" id="1.20.120.1560">
    <property type="match status" value="1"/>
</dbReference>
<dbReference type="Pfam" id="PF00120">
    <property type="entry name" value="Gln-synt_C"/>
    <property type="match status" value="1"/>
</dbReference>
<dbReference type="GO" id="GO:0006542">
    <property type="term" value="P:glutamine biosynthetic process"/>
    <property type="evidence" value="ECO:0007669"/>
    <property type="project" value="InterPro"/>
</dbReference>
<feature type="region of interest" description="Disordered" evidence="4">
    <location>
        <begin position="430"/>
        <end position="459"/>
    </location>
</feature>
<evidence type="ECO:0000256" key="2">
    <source>
        <dbReference type="RuleBase" id="RU000384"/>
    </source>
</evidence>
<name>A0A844G4N2_9BACT</name>
<dbReference type="SUPFAM" id="SSF55931">
    <property type="entry name" value="Glutamine synthetase/guanido kinase"/>
    <property type="match status" value="1"/>
</dbReference>
<dbReference type="Gene3D" id="3.30.590.10">
    <property type="entry name" value="Glutamine synthetase/guanido kinase, catalytic domain"/>
    <property type="match status" value="1"/>
</dbReference>
<dbReference type="InterPro" id="IPR052725">
    <property type="entry name" value="GS_Type-3"/>
</dbReference>
<reference evidence="7 8" key="1">
    <citation type="submission" date="2019-08" db="EMBL/GenBank/DDBJ databases">
        <title>In-depth cultivation of the pig gut microbiome towards novel bacterial diversity and tailored functional studies.</title>
        <authorList>
            <person name="Wylensek D."/>
            <person name="Hitch T.C.A."/>
            <person name="Clavel T."/>
        </authorList>
    </citation>
    <scope>NUCLEOTIDE SEQUENCE [LARGE SCALE GENOMIC DNA]</scope>
    <source>
        <strain evidence="7 8">BBE-744-WT-12</strain>
    </source>
</reference>
<dbReference type="PANTHER" id="PTHR42974:SF1">
    <property type="entry name" value="TYPE-3 GLUTAMINE SYNTHETASE"/>
    <property type="match status" value="1"/>
</dbReference>
<dbReference type="PANTHER" id="PTHR42974">
    <property type="entry name" value="GLUTAMINE SYNTHETASE"/>
    <property type="match status" value="1"/>
</dbReference>
<evidence type="ECO:0000313" key="7">
    <source>
        <dbReference type="EMBL" id="MST97855.1"/>
    </source>
</evidence>
<dbReference type="InterPro" id="IPR040577">
    <property type="entry name" value="Gln-synt_C"/>
</dbReference>
<evidence type="ECO:0000256" key="1">
    <source>
        <dbReference type="PROSITE-ProRule" id="PRU01330"/>
    </source>
</evidence>
<protein>
    <submittedName>
        <fullName evidence="7">Glutamine synthetase type III</fullName>
    </submittedName>
</protein>
<dbReference type="Proteomes" id="UP000435649">
    <property type="component" value="Unassembled WGS sequence"/>
</dbReference>
<sequence length="710" mass="78142">MSNLNRIKAVNAVAEICGAEPMPAGPVDLGYYAEDVFNIDVMREYLSKSSCEKLLATITKGEPLDPDIAGDVAHAMKHWALERGATHYTHWFQPLTGSTAEKHDAFLEPKDAKAIMTFSGKNLIVGEPDASSFPSGGLRSTFEARGYTAWDPTSPAFIKRHANGATLCIPTAFCSYTGEALDKKTPLLRSMQALSISTKRLMKCFGLPEERVTITLGPEQEYFLIDKHFYLQRPDLLQTGRTVFGAPPPKHQQLEDHYFGSIKGRILAFMTEVEQELWKLGIPAKTRHNEVAPAQFELAPMFEELNLACDHNMLVMEVLRQVADRHGLVCLLHEKPFAGINGSGKHNNWSVAYGKNNLLNPGNDPHQNAIFLTVLTAIIEAVNLHSDLLRAAVTGAGNDHRLGANEAPPAIISMYLGDQLADVIDQLEKGAPTSSRHPGAMKIGADTLPPLPRDATDRNRTSPFAFTGNKFEFRAPGSSQSCSGPNTILNTIVAEAFDRMSDVLENLKKDEFNSGLQKHLQKVIRANKRIIFNGDGYTEEWLKEAGKRGLPNAKTTMEALRCLTAPENIAMLEKYGVYNRRELESRFEVFLEEYHRRIRIEGEIALEIAASMIAPVVTAEYGKAARALAAAKEAGLTTGLAALQKSAAGLGAGLDELNAKLDALRTALGGLHEEIIAAMAELRHTVDSLERLVADECWPLPKYREMLFVY</sequence>
<comment type="similarity">
    <text evidence="1 2">Belongs to the glutamine synthetase family.</text>
</comment>
<dbReference type="Pfam" id="PF12437">
    <property type="entry name" value="GSIII_N"/>
    <property type="match status" value="1"/>
</dbReference>
<feature type="domain" description="GS beta-grasp" evidence="5">
    <location>
        <begin position="86"/>
        <end position="178"/>
    </location>
</feature>
<evidence type="ECO:0000259" key="6">
    <source>
        <dbReference type="PROSITE" id="PS51987"/>
    </source>
</evidence>
<dbReference type="PROSITE" id="PS51986">
    <property type="entry name" value="GS_BETA_GRASP"/>
    <property type="match status" value="1"/>
</dbReference>
<keyword evidence="8" id="KW-1185">Reference proteome</keyword>
<dbReference type="GO" id="GO:0004356">
    <property type="term" value="F:glutamine synthetase activity"/>
    <property type="evidence" value="ECO:0007669"/>
    <property type="project" value="InterPro"/>
</dbReference>
<dbReference type="InterPro" id="IPR027303">
    <property type="entry name" value="Gln_synth_gly_rich_site"/>
</dbReference>